<gene>
    <name evidence="1" type="ORF">ENN50_09455</name>
</gene>
<accession>A0A831SQN0</accession>
<reference evidence="1" key="1">
    <citation type="journal article" date="2020" name="mSystems">
        <title>Genome- and Community-Level Interaction Insights into Carbon Utilization and Element Cycling Functions of Hydrothermarchaeota in Hydrothermal Sediment.</title>
        <authorList>
            <person name="Zhou Z."/>
            <person name="Liu Y."/>
            <person name="Xu W."/>
            <person name="Pan J."/>
            <person name="Luo Z.H."/>
            <person name="Li M."/>
        </authorList>
    </citation>
    <scope>NUCLEOTIDE SEQUENCE [LARGE SCALE GENOMIC DNA]</scope>
    <source>
        <strain evidence="1">SpSt-1181</strain>
    </source>
</reference>
<sequence>MEITPFRAIESRASFLLFLWPDSGNFVPFCCSLAAIRLLLLVYPLACKLLISIAPHSTTTANIPWQGVALAVVHKQPNMQLSRQ</sequence>
<name>A0A831SQN0_PROAE</name>
<comment type="caution">
    <text evidence="1">The sequence shown here is derived from an EMBL/GenBank/DDBJ whole genome shotgun (WGS) entry which is preliminary data.</text>
</comment>
<organism evidence="1">
    <name type="scientific">Prosthecochloris aestuarii</name>
    <dbReference type="NCBI Taxonomy" id="1102"/>
    <lineage>
        <taxon>Bacteria</taxon>
        <taxon>Pseudomonadati</taxon>
        <taxon>Chlorobiota</taxon>
        <taxon>Chlorobiia</taxon>
        <taxon>Chlorobiales</taxon>
        <taxon>Chlorobiaceae</taxon>
        <taxon>Prosthecochloris</taxon>
    </lineage>
</organism>
<protein>
    <submittedName>
        <fullName evidence="1">Uncharacterized protein</fullName>
    </submittedName>
</protein>
<dbReference type="EMBL" id="DSBW01000213">
    <property type="protein sequence ID" value="HED31881.1"/>
    <property type="molecule type" value="Genomic_DNA"/>
</dbReference>
<dbReference type="AlphaFoldDB" id="A0A831SQN0"/>
<evidence type="ECO:0000313" key="1">
    <source>
        <dbReference type="EMBL" id="HED31881.1"/>
    </source>
</evidence>
<dbReference type="Proteomes" id="UP000886335">
    <property type="component" value="Unassembled WGS sequence"/>
</dbReference>
<proteinExistence type="predicted"/>